<comment type="subcellular location">
    <subcellularLocation>
        <location evidence="1">Periplasm</location>
    </subcellularLocation>
</comment>
<evidence type="ECO:0000256" key="3">
    <source>
        <dbReference type="ARBA" id="ARBA00022764"/>
    </source>
</evidence>
<evidence type="ECO:0000313" key="8">
    <source>
        <dbReference type="Proteomes" id="UP001596047"/>
    </source>
</evidence>
<accession>A0ABW0VQM4</accession>
<protein>
    <submittedName>
        <fullName evidence="7">Heparinase II/III family protein</fullName>
    </submittedName>
</protein>
<dbReference type="PANTHER" id="PTHR39210">
    <property type="entry name" value="HEPARIN-SULFATE LYASE"/>
    <property type="match status" value="1"/>
</dbReference>
<dbReference type="RefSeq" id="WP_379186650.1">
    <property type="nucleotide sequence ID" value="NZ_JBHSOW010000015.1"/>
</dbReference>
<dbReference type="InterPro" id="IPR008929">
    <property type="entry name" value="Chondroitin_lyas"/>
</dbReference>
<feature type="domain" description="Heparinase II/III-like C-terminal" evidence="5">
    <location>
        <begin position="540"/>
        <end position="667"/>
    </location>
</feature>
<dbReference type="Proteomes" id="UP001596047">
    <property type="component" value="Unassembled WGS sequence"/>
</dbReference>
<feature type="domain" description="Endo-acting ulvan lyase C-terminal" evidence="6">
    <location>
        <begin position="831"/>
        <end position="886"/>
    </location>
</feature>
<evidence type="ECO:0000313" key="7">
    <source>
        <dbReference type="EMBL" id="MFC5648195.1"/>
    </source>
</evidence>
<sequence length="999" mass="112800">MEQSNSVVFKKRRTFYTDEKLFNARKNRANYGWAKEMIAAVIQEADAFVNHGHEYLWNIVTSQKIPRSYGVNQLSGCPVCKKEIDRLGNYPWLGDPVQHPWKLICPGCWSAFPSNDFAAYYESGKDASGFFNPELADRSLLINTLYPEKDENWCVDDGYGWLDPGNPDKESGRYTFVAYYNHWMLWYNGGVIYSALKALSEAYLFTADMRYACAGTILLDRIADVYPDMDSSVYKWKDGFRNSHGHSGLGKIVGCIWETELVKQFVLAYDALFPAMNHPDIIDFLAKKARLHQMHNRKTSVSAIRHNIESGILLQVYPAVKKRQIRGNAGMHQSALALAAVVLNAPEKSEQWVDHLFKTQSGGSGDLLKILVNDVDRDGHGNEASPSYNNLWLENLKLVADALEGSILSPSIDLYEYPKFRKLSHMAFPLIMLDNFTPSIGDTKKAGDPGIIGRLQTHLSMFERTGDPLLARFVYFLNGNKLEGLHAGIYSDAEKLCARLNGVIDSYGAFQWKSTHLTGYGFSALRDGKEETQRGLSVYYGRNTGHGHKDALNLGIYAFGMDLSPDHGYPCFADQNFEKVRWTANTISHNTVMVNQSEQENQIVGLPNHFTGEGRVRVIDVEAPSVYPQTTLYRRTTAMIQIDDERSYIVDIFRIKGGNEHLYSFHGAEGTVSAEGLSLIKQTRGTIAGEEIAYKDTVFDQSVTSGLNYLRNVERDVNPTAPFSVDWKVKDTWGVHPHCKNVHLRLTMLSEVDEAALADGEPPQNKPGNPQRFRYVLAVRRGADVQSQFVSVLEPYKEKRAIESITSAQLKINGKSVCGSEAYAVRVAFAGGRTDFIVNSLNKDETYTVNDRFEFRGFYGVCSFEKEKPVYAYLCEGSMIKVGERHLFDLDAARCLTGEVVYFTKEMSAVNEIVVRLNESNQGIRLIGKWIYIENDGSRNAVYEIKSVRADGERLILDIGDITLIRSWADDFDFSQGYRYDIYEGARFRIPMSCEWHET</sequence>
<comment type="caution">
    <text evidence="7">The sequence shown here is derived from an EMBL/GenBank/DDBJ whole genome shotgun (WGS) entry which is preliminary data.</text>
</comment>
<dbReference type="InterPro" id="IPR012480">
    <property type="entry name" value="Hepar_II_III_C"/>
</dbReference>
<evidence type="ECO:0000256" key="1">
    <source>
        <dbReference type="ARBA" id="ARBA00004418"/>
    </source>
</evidence>
<proteinExistence type="predicted"/>
<evidence type="ECO:0000256" key="4">
    <source>
        <dbReference type="ARBA" id="ARBA00023239"/>
    </source>
</evidence>
<dbReference type="EMBL" id="JBHSOW010000015">
    <property type="protein sequence ID" value="MFC5648195.1"/>
    <property type="molecule type" value="Genomic_DNA"/>
</dbReference>
<evidence type="ECO:0000259" key="6">
    <source>
        <dbReference type="Pfam" id="PF26374"/>
    </source>
</evidence>
<dbReference type="PANTHER" id="PTHR39210:SF1">
    <property type="entry name" value="HEPARIN-SULFATE LYASE"/>
    <property type="match status" value="1"/>
</dbReference>
<dbReference type="Pfam" id="PF07940">
    <property type="entry name" value="Hepar_II_III_C"/>
    <property type="match status" value="1"/>
</dbReference>
<keyword evidence="4" id="KW-0456">Lyase</keyword>
<dbReference type="Gene3D" id="1.50.10.100">
    <property type="entry name" value="Chondroitin AC/alginate lyase"/>
    <property type="match status" value="1"/>
</dbReference>
<dbReference type="Gene3D" id="2.70.98.70">
    <property type="match status" value="1"/>
</dbReference>
<organism evidence="7 8">
    <name type="scientific">Paenibacillus solisilvae</name>
    <dbReference type="NCBI Taxonomy" id="2486751"/>
    <lineage>
        <taxon>Bacteria</taxon>
        <taxon>Bacillati</taxon>
        <taxon>Bacillota</taxon>
        <taxon>Bacilli</taxon>
        <taxon>Bacillales</taxon>
        <taxon>Paenibacillaceae</taxon>
        <taxon>Paenibacillus</taxon>
    </lineage>
</organism>
<keyword evidence="2" id="KW-0732">Signal</keyword>
<keyword evidence="8" id="KW-1185">Reference proteome</keyword>
<keyword evidence="3" id="KW-0574">Periplasm</keyword>
<evidence type="ECO:0000256" key="2">
    <source>
        <dbReference type="ARBA" id="ARBA00022729"/>
    </source>
</evidence>
<dbReference type="Pfam" id="PF26374">
    <property type="entry name" value="Ulvan_lyaseC"/>
    <property type="match status" value="1"/>
</dbReference>
<reference evidence="8" key="1">
    <citation type="journal article" date="2019" name="Int. J. Syst. Evol. Microbiol.">
        <title>The Global Catalogue of Microorganisms (GCM) 10K type strain sequencing project: providing services to taxonomists for standard genome sequencing and annotation.</title>
        <authorList>
            <consortium name="The Broad Institute Genomics Platform"/>
            <consortium name="The Broad Institute Genome Sequencing Center for Infectious Disease"/>
            <person name="Wu L."/>
            <person name="Ma J."/>
        </authorList>
    </citation>
    <scope>NUCLEOTIDE SEQUENCE [LARGE SCALE GENOMIC DNA]</scope>
    <source>
        <strain evidence="8">CGMCC 1.3240</strain>
    </source>
</reference>
<dbReference type="SUPFAM" id="SSF48230">
    <property type="entry name" value="Chondroitin AC/alginate lyase"/>
    <property type="match status" value="1"/>
</dbReference>
<dbReference type="InterPro" id="IPR058848">
    <property type="entry name" value="Ulvan_lyase_C"/>
</dbReference>
<evidence type="ECO:0000259" key="5">
    <source>
        <dbReference type="Pfam" id="PF07940"/>
    </source>
</evidence>
<name>A0ABW0VQM4_9BACL</name>
<gene>
    <name evidence="7" type="ORF">ACFPYJ_03510</name>
</gene>